<protein>
    <submittedName>
        <fullName evidence="2">Amyloid-binding 2-like isoform X1</fullName>
    </submittedName>
</protein>
<keyword evidence="3" id="KW-1185">Reference proteome</keyword>
<reference evidence="2 3" key="1">
    <citation type="journal article" date="2018" name="Sci. Rep.">
        <title>Genomic signatures of local adaptation to the degree of environmental predictability in rotifers.</title>
        <authorList>
            <person name="Franch-Gras L."/>
            <person name="Hahn C."/>
            <person name="Garcia-Roger E.M."/>
            <person name="Carmona M.J."/>
            <person name="Serra M."/>
            <person name="Gomez A."/>
        </authorList>
    </citation>
    <scope>NUCLEOTIDE SEQUENCE [LARGE SCALE GENOMIC DNA]</scope>
    <source>
        <strain evidence="2">HYR1</strain>
    </source>
</reference>
<dbReference type="InterPro" id="IPR011029">
    <property type="entry name" value="DEATH-like_dom_sf"/>
</dbReference>
<sequence length="419" mass="49039">MGYQATSCFPSKFSFKYGLSVINLKYLVNRETFDATMGENYNIDEANLNRLKTNRINIIQTLEVNDDLVSELVKQKIIDYQRASEIMCEKGRQNKAKGLLDSLLHTKREELRKDWYIRFREVLLDRNYSNLVTFLDNTIIKKPKFVEKISSLSTNSAQELKSSQVFMQPESESDYSPASNPNSNLVRSLLVRPEYLFEQLKASKDLDDLSQLDIELDVFYFVKNLEGLYLMLKAKEEQYKDTFLLDTADCKNVLNLSSSFMVIKYFRALGKHFNIDLLKFMTESLIGYFNQAKVIRLSYYDCLDELVFKLCWTLVRNERNELADQMLSEYLNHLEFLDTYVNKINAENNSISAKNKTQPIYNSKELVLTSKFYAYSNHIIVKANLFDFESCWIMLDKAQEILNLCLISWIFFFSTLVLL</sequence>
<dbReference type="OrthoDB" id="6148168at2759"/>
<dbReference type="EMBL" id="REGN01000591">
    <property type="protein sequence ID" value="RNA40790.1"/>
    <property type="molecule type" value="Genomic_DNA"/>
</dbReference>
<dbReference type="SUPFAM" id="SSF47986">
    <property type="entry name" value="DEATH domain"/>
    <property type="match status" value="1"/>
</dbReference>
<gene>
    <name evidence="2" type="ORF">BpHYR1_001718</name>
</gene>
<name>A0A3M7SYZ5_BRAPC</name>
<dbReference type="Gene3D" id="1.10.533.10">
    <property type="entry name" value="Death Domain, Fas"/>
    <property type="match status" value="1"/>
</dbReference>
<dbReference type="GO" id="GO:0042981">
    <property type="term" value="P:regulation of apoptotic process"/>
    <property type="evidence" value="ECO:0007669"/>
    <property type="project" value="InterPro"/>
</dbReference>
<dbReference type="Proteomes" id="UP000276133">
    <property type="component" value="Unassembled WGS sequence"/>
</dbReference>
<evidence type="ECO:0000313" key="3">
    <source>
        <dbReference type="Proteomes" id="UP000276133"/>
    </source>
</evidence>
<accession>A0A3M7SYZ5</accession>
<comment type="caution">
    <text evidence="2">The sequence shown here is derived from an EMBL/GenBank/DDBJ whole genome shotgun (WGS) entry which is preliminary data.</text>
</comment>
<dbReference type="CDD" id="cd01671">
    <property type="entry name" value="CARD"/>
    <property type="match status" value="1"/>
</dbReference>
<dbReference type="PROSITE" id="PS50209">
    <property type="entry name" value="CARD"/>
    <property type="match status" value="1"/>
</dbReference>
<evidence type="ECO:0000313" key="2">
    <source>
        <dbReference type="EMBL" id="RNA40790.1"/>
    </source>
</evidence>
<dbReference type="AlphaFoldDB" id="A0A3M7SYZ5"/>
<feature type="domain" description="CARD" evidence="1">
    <location>
        <begin position="43"/>
        <end position="107"/>
    </location>
</feature>
<organism evidence="2 3">
    <name type="scientific">Brachionus plicatilis</name>
    <name type="common">Marine rotifer</name>
    <name type="synonym">Brachionus muelleri</name>
    <dbReference type="NCBI Taxonomy" id="10195"/>
    <lineage>
        <taxon>Eukaryota</taxon>
        <taxon>Metazoa</taxon>
        <taxon>Spiralia</taxon>
        <taxon>Gnathifera</taxon>
        <taxon>Rotifera</taxon>
        <taxon>Eurotatoria</taxon>
        <taxon>Monogononta</taxon>
        <taxon>Pseudotrocha</taxon>
        <taxon>Ploima</taxon>
        <taxon>Brachionidae</taxon>
        <taxon>Brachionus</taxon>
    </lineage>
</organism>
<evidence type="ECO:0000259" key="1">
    <source>
        <dbReference type="PROSITE" id="PS50209"/>
    </source>
</evidence>
<dbReference type="InterPro" id="IPR001315">
    <property type="entry name" value="CARD"/>
</dbReference>
<proteinExistence type="predicted"/>